<dbReference type="Gene3D" id="2.40.50.230">
    <property type="entry name" value="Gp5 N-terminal domain"/>
    <property type="match status" value="1"/>
</dbReference>
<dbReference type="InterPro" id="IPR037026">
    <property type="entry name" value="Vgr_OB-fold_dom_sf"/>
</dbReference>
<name>A0A1H6J8H9_9RHOB</name>
<accession>A0A1H6J8H9</accession>
<keyword evidence="8" id="KW-1185">Reference proteome</keyword>
<dbReference type="InterPro" id="IPR006531">
    <property type="entry name" value="Gp5/Vgr_OB"/>
</dbReference>
<proteinExistence type="inferred from homology"/>
<sequence>MTPPFRQADRLGRLTTELGDDAIVLLRFDGTDYLNELYEYRVQGLAGSDDLDFDALIGTHASVEIGTRDGVRVFDGIVASARWAGVGENGHRYDLTLRPWFWLAGRRRNQRIFHDKTVVQILREVLADYAQLGDPALEIQLSDDYPVLEYTVQYRESDLDFVRRQLERHGISFYFRHAMGSHTLVLTDDVLAHDSIGERPFKSYDGHHQYEQEHFWEWTPERNLTTGAIRLTDYDFKKPLQAMEAEHVGDAAHAQGRIESFDYPGDYAQQETGRSTARLRTRQEQGLDRRNRATGDCASLGSGMRVRLGGDKVPGTGETYLCLAATHSFVSESYGSGGAGSDGYSFTGSYVLMPDTAPMAPPRRTAQPVVHGPQTAKVVGEGEVDCDEFGRILVRFHWDLDEAYSMRCRVSQSWAGSGWGGMVIPRTGMEVVVEFLEGDPDKPLVTGCVFNGANPPPMALPEHRTRSTFKTSSVSAQGFNELTFEDKGGEEFIYLHAQKNLDMKVLNSAQRRVDFDDTVSVGNDSNLIVAANRTESIEGLLDLSVKGAMREKIDGDRGLSVGGSYATRAGGDLTLKSDGEIVIDATRITLVAGGAALVLDGGAINATPVLNVGAASPGAVALPAIPAVLKAAAAAGSPFVSHCPFADTGV</sequence>
<dbReference type="EMBL" id="FNXG01000001">
    <property type="protein sequence ID" value="SEH58509.1"/>
    <property type="molecule type" value="Genomic_DNA"/>
</dbReference>
<feature type="domain" description="Gp5/Type VI secretion system Vgr C-terminal trimerisation" evidence="6">
    <location>
        <begin position="467"/>
        <end position="574"/>
    </location>
</feature>
<dbReference type="NCBIfam" id="TIGR01646">
    <property type="entry name" value="vgr_GE"/>
    <property type="match status" value="1"/>
</dbReference>
<feature type="region of interest" description="Disordered" evidence="4">
    <location>
        <begin position="269"/>
        <end position="298"/>
    </location>
</feature>
<dbReference type="SUPFAM" id="SSF69349">
    <property type="entry name" value="Phage fibre proteins"/>
    <property type="match status" value="1"/>
</dbReference>
<dbReference type="NCBIfam" id="TIGR03361">
    <property type="entry name" value="VI_Rhs_Vgr"/>
    <property type="match status" value="1"/>
</dbReference>
<dbReference type="PANTHER" id="PTHR32305:SF15">
    <property type="entry name" value="PROTEIN RHSA-RELATED"/>
    <property type="match status" value="1"/>
</dbReference>
<reference evidence="8" key="1">
    <citation type="submission" date="2016-10" db="EMBL/GenBank/DDBJ databases">
        <authorList>
            <person name="Varghese N."/>
            <person name="Submissions S."/>
        </authorList>
    </citation>
    <scope>NUCLEOTIDE SEQUENCE [LARGE SCALE GENOMIC DNA]</scope>
    <source>
        <strain evidence="8">DSM 11593</strain>
    </source>
</reference>
<protein>
    <submittedName>
        <fullName evidence="7">Type VI secretion system secreted protein VgrG</fullName>
    </submittedName>
</protein>
<feature type="domain" description="Gp5/Type VI secretion system Vgr protein OB-fold" evidence="5">
    <location>
        <begin position="385"/>
        <end position="450"/>
    </location>
</feature>
<dbReference type="SUPFAM" id="SSF69279">
    <property type="entry name" value="Phage tail proteins"/>
    <property type="match status" value="2"/>
</dbReference>
<dbReference type="InterPro" id="IPR017847">
    <property type="entry name" value="T6SS_RhsGE_Vgr_subset"/>
</dbReference>
<dbReference type="AlphaFoldDB" id="A0A1H6J8H9"/>
<evidence type="ECO:0000313" key="8">
    <source>
        <dbReference type="Proteomes" id="UP000199125"/>
    </source>
</evidence>
<comment type="similarity">
    <text evidence="2">Belongs to the VgrG protein family.</text>
</comment>
<evidence type="ECO:0000313" key="7">
    <source>
        <dbReference type="EMBL" id="SEH58509.1"/>
    </source>
</evidence>
<evidence type="ECO:0000256" key="1">
    <source>
        <dbReference type="ARBA" id="ARBA00004613"/>
    </source>
</evidence>
<organism evidence="7 8">
    <name type="scientific">Paracoccus alkenifer</name>
    <dbReference type="NCBI Taxonomy" id="65735"/>
    <lineage>
        <taxon>Bacteria</taxon>
        <taxon>Pseudomonadati</taxon>
        <taxon>Pseudomonadota</taxon>
        <taxon>Alphaproteobacteria</taxon>
        <taxon>Rhodobacterales</taxon>
        <taxon>Paracoccaceae</taxon>
        <taxon>Paracoccus</taxon>
    </lineage>
</organism>
<dbReference type="Pfam" id="PF22178">
    <property type="entry name" value="Gp5_trimer_C"/>
    <property type="match status" value="1"/>
</dbReference>
<dbReference type="Gene3D" id="2.30.110.50">
    <property type="match status" value="1"/>
</dbReference>
<evidence type="ECO:0000256" key="2">
    <source>
        <dbReference type="ARBA" id="ARBA00005558"/>
    </source>
</evidence>
<feature type="compositionally biased region" description="Basic and acidic residues" evidence="4">
    <location>
        <begin position="281"/>
        <end position="293"/>
    </location>
</feature>
<dbReference type="Proteomes" id="UP000199125">
    <property type="component" value="Unassembled WGS sequence"/>
</dbReference>
<evidence type="ECO:0000256" key="4">
    <source>
        <dbReference type="SAM" id="MobiDB-lite"/>
    </source>
</evidence>
<evidence type="ECO:0000259" key="6">
    <source>
        <dbReference type="Pfam" id="PF22178"/>
    </source>
</evidence>
<dbReference type="Pfam" id="PF04717">
    <property type="entry name" value="Phage_base_V"/>
    <property type="match status" value="1"/>
</dbReference>
<dbReference type="InterPro" id="IPR054030">
    <property type="entry name" value="Gp5_Vgr_C"/>
</dbReference>
<dbReference type="SUPFAM" id="SSF69255">
    <property type="entry name" value="gp5 N-terminal domain-like"/>
    <property type="match status" value="1"/>
</dbReference>
<dbReference type="InterPro" id="IPR050708">
    <property type="entry name" value="T6SS_VgrG/RHS"/>
</dbReference>
<dbReference type="InterPro" id="IPR006533">
    <property type="entry name" value="T6SS_Vgr_RhsGE"/>
</dbReference>
<dbReference type="PANTHER" id="PTHR32305">
    <property type="match status" value="1"/>
</dbReference>
<dbReference type="Gene3D" id="3.55.50.10">
    <property type="entry name" value="Baseplate protein-like domains"/>
    <property type="match status" value="1"/>
</dbReference>
<keyword evidence="3" id="KW-0964">Secreted</keyword>
<comment type="subcellular location">
    <subcellularLocation>
        <location evidence="1">Secreted</location>
    </subcellularLocation>
</comment>
<gene>
    <name evidence="7" type="ORF">SAMN04488075_0207</name>
</gene>
<dbReference type="Gene3D" id="4.10.220.110">
    <property type="match status" value="1"/>
</dbReference>
<dbReference type="STRING" id="65735.SAMN04488075_0207"/>
<dbReference type="OrthoDB" id="9762420at2"/>
<dbReference type="GO" id="GO:0005576">
    <property type="term" value="C:extracellular region"/>
    <property type="evidence" value="ECO:0007669"/>
    <property type="project" value="UniProtKB-SubCell"/>
</dbReference>
<dbReference type="Pfam" id="PF05954">
    <property type="entry name" value="Phage_GPD"/>
    <property type="match status" value="1"/>
</dbReference>
<evidence type="ECO:0000256" key="3">
    <source>
        <dbReference type="ARBA" id="ARBA00022525"/>
    </source>
</evidence>
<evidence type="ECO:0000259" key="5">
    <source>
        <dbReference type="Pfam" id="PF04717"/>
    </source>
</evidence>